<dbReference type="InterPro" id="IPR002104">
    <property type="entry name" value="Integrase_catalytic"/>
</dbReference>
<dbReference type="PANTHER" id="PTHR30349:SF81">
    <property type="entry name" value="TYROSINE RECOMBINASE XERC"/>
    <property type="match status" value="1"/>
</dbReference>
<dbReference type="InterPro" id="IPR044068">
    <property type="entry name" value="CB"/>
</dbReference>
<evidence type="ECO:0000256" key="2">
    <source>
        <dbReference type="ARBA" id="ARBA00023172"/>
    </source>
</evidence>
<protein>
    <submittedName>
        <fullName evidence="6">Integrase</fullName>
    </submittedName>
</protein>
<dbReference type="PROSITE" id="PS51900">
    <property type="entry name" value="CB"/>
    <property type="match status" value="1"/>
</dbReference>
<dbReference type="PANTHER" id="PTHR30349">
    <property type="entry name" value="PHAGE INTEGRASE-RELATED"/>
    <property type="match status" value="1"/>
</dbReference>
<keyword evidence="1 3" id="KW-0238">DNA-binding</keyword>
<dbReference type="InterPro" id="IPR050090">
    <property type="entry name" value="Tyrosine_recombinase_XerCD"/>
</dbReference>
<evidence type="ECO:0000259" key="4">
    <source>
        <dbReference type="PROSITE" id="PS51898"/>
    </source>
</evidence>
<comment type="caution">
    <text evidence="6">The sequence shown here is derived from an EMBL/GenBank/DDBJ whole genome shotgun (WGS) entry which is preliminary data.</text>
</comment>
<gene>
    <name evidence="6" type="ORF">C8263_12110</name>
</gene>
<accession>A0A2T3W718</accession>
<dbReference type="InterPro" id="IPR013762">
    <property type="entry name" value="Integrase-like_cat_sf"/>
</dbReference>
<evidence type="ECO:0000256" key="3">
    <source>
        <dbReference type="PROSITE-ProRule" id="PRU01248"/>
    </source>
</evidence>
<dbReference type="GO" id="GO:0003677">
    <property type="term" value="F:DNA binding"/>
    <property type="evidence" value="ECO:0007669"/>
    <property type="project" value="UniProtKB-UniRule"/>
</dbReference>
<dbReference type="Gene3D" id="1.10.443.10">
    <property type="entry name" value="Intergrase catalytic core"/>
    <property type="match status" value="1"/>
</dbReference>
<dbReference type="GO" id="GO:0006310">
    <property type="term" value="P:DNA recombination"/>
    <property type="evidence" value="ECO:0007669"/>
    <property type="project" value="UniProtKB-KW"/>
</dbReference>
<name>A0A2T3W718_9DEIO</name>
<dbReference type="InterPro" id="IPR025269">
    <property type="entry name" value="SAM-like_dom"/>
</dbReference>
<dbReference type="Pfam" id="PF13102">
    <property type="entry name" value="Phage_int_SAM_5"/>
    <property type="match status" value="1"/>
</dbReference>
<keyword evidence="7" id="KW-1185">Reference proteome</keyword>
<evidence type="ECO:0000256" key="1">
    <source>
        <dbReference type="ARBA" id="ARBA00023125"/>
    </source>
</evidence>
<dbReference type="AlphaFoldDB" id="A0A2T3W718"/>
<feature type="domain" description="Core-binding (CB)" evidence="5">
    <location>
        <begin position="37"/>
        <end position="126"/>
    </location>
</feature>
<dbReference type="EMBL" id="PYSV01000011">
    <property type="protein sequence ID" value="PTA67574.1"/>
    <property type="molecule type" value="Genomic_DNA"/>
</dbReference>
<dbReference type="PROSITE" id="PS51898">
    <property type="entry name" value="TYR_RECOMBINASE"/>
    <property type="match status" value="1"/>
</dbReference>
<dbReference type="Gene3D" id="1.10.150.130">
    <property type="match status" value="1"/>
</dbReference>
<sequence>MSEVGFQQSSALQVKLCQQTISNPHRPLPSTRGRRKESPMHLDELWTRHARHLKLRKRSLETLRYYDATARKLRAYLEREGHSLQAEAVRIGDLRGFMEYLEESGLKEGGIDAHYRALKGAFGWAVKDELLEKNPTVRLERVKQPHRLMVTLSKEEYRRLLEVARKSHFRDRETAIVVTLFDTGLRLAEVAGLRMGDLHFAEGHLRVIGKGNKERIVPLGLMASQALDRYLRKSRKPRFPFVDHVFLGRTGESLSRSGVAQVLADLAQRAKIPRAHAAPHAFRRSFAVNYLRNGGDVFTLQHVMGHATLDMTRRYVNLLPEDLSRVHAQVSPADRMAASQGGGRR</sequence>
<dbReference type="Pfam" id="PF00589">
    <property type="entry name" value="Phage_integrase"/>
    <property type="match status" value="1"/>
</dbReference>
<organism evidence="6 7">
    <name type="scientific">Deinococcus arcticus</name>
    <dbReference type="NCBI Taxonomy" id="2136176"/>
    <lineage>
        <taxon>Bacteria</taxon>
        <taxon>Thermotogati</taxon>
        <taxon>Deinococcota</taxon>
        <taxon>Deinococci</taxon>
        <taxon>Deinococcales</taxon>
        <taxon>Deinococcaceae</taxon>
        <taxon>Deinococcus</taxon>
    </lineage>
</organism>
<dbReference type="InterPro" id="IPR011010">
    <property type="entry name" value="DNA_brk_join_enz"/>
</dbReference>
<proteinExistence type="predicted"/>
<reference evidence="6 7" key="1">
    <citation type="submission" date="2018-03" db="EMBL/GenBank/DDBJ databases">
        <title>Draft genome of Deinococcus sp. OD32.</title>
        <authorList>
            <person name="Wang X.-P."/>
            <person name="Du Z.-J."/>
        </authorList>
    </citation>
    <scope>NUCLEOTIDE SEQUENCE [LARGE SCALE GENOMIC DNA]</scope>
    <source>
        <strain evidence="6 7">OD32</strain>
    </source>
</reference>
<dbReference type="GO" id="GO:0015074">
    <property type="term" value="P:DNA integration"/>
    <property type="evidence" value="ECO:0007669"/>
    <property type="project" value="InterPro"/>
</dbReference>
<evidence type="ECO:0000313" key="7">
    <source>
        <dbReference type="Proteomes" id="UP000240317"/>
    </source>
</evidence>
<evidence type="ECO:0000313" key="6">
    <source>
        <dbReference type="EMBL" id="PTA67574.1"/>
    </source>
</evidence>
<dbReference type="SUPFAM" id="SSF56349">
    <property type="entry name" value="DNA breaking-rejoining enzymes"/>
    <property type="match status" value="1"/>
</dbReference>
<keyword evidence="2" id="KW-0233">DNA recombination</keyword>
<feature type="domain" description="Tyr recombinase" evidence="4">
    <location>
        <begin position="147"/>
        <end position="328"/>
    </location>
</feature>
<dbReference type="InterPro" id="IPR010998">
    <property type="entry name" value="Integrase_recombinase_N"/>
</dbReference>
<dbReference type="Proteomes" id="UP000240317">
    <property type="component" value="Unassembled WGS sequence"/>
</dbReference>
<evidence type="ECO:0000259" key="5">
    <source>
        <dbReference type="PROSITE" id="PS51900"/>
    </source>
</evidence>